<dbReference type="SMART" id="SM00822">
    <property type="entry name" value="PKS_KR"/>
    <property type="match status" value="1"/>
</dbReference>
<evidence type="ECO:0000256" key="1">
    <source>
        <dbReference type="ARBA" id="ARBA00006484"/>
    </source>
</evidence>
<name>A0A1H8YLI9_9PSEU</name>
<dbReference type="InterPro" id="IPR002347">
    <property type="entry name" value="SDR_fam"/>
</dbReference>
<gene>
    <name evidence="5" type="ORF">SAMN04489732_12445</name>
</gene>
<evidence type="ECO:0000313" key="6">
    <source>
        <dbReference type="Proteomes" id="UP000198582"/>
    </source>
</evidence>
<dbReference type="RefSeq" id="WP_091627399.1">
    <property type="nucleotide sequence ID" value="NZ_FOEF01000024.1"/>
</dbReference>
<dbReference type="CDD" id="cd05233">
    <property type="entry name" value="SDR_c"/>
    <property type="match status" value="1"/>
</dbReference>
<evidence type="ECO:0000256" key="3">
    <source>
        <dbReference type="ARBA" id="ARBA00023002"/>
    </source>
</evidence>
<dbReference type="PRINTS" id="PR00081">
    <property type="entry name" value="GDHRDH"/>
</dbReference>
<sequence length="279" mass="28201">MTQAPIRHSEDGFAVVRHGRGADHRLILRLRHWKLVDRRPRENSLTTAVVTGAASGIGRALARALHDRGAGLILADINEDALAAAANPLGARAVPADVADPDAMTALAAAAGEARLVCLNAGVVGPSLGAPWEVPAAEWDRVFAINVAGVVNGLRAFVPGLLGSGEPAHVLVTASLAGLAVFPGGGAYGPSKHAVAAVVQHAAMALEGSAVRISMICPALVATGMSAEGADPALVADEALRAVDDGVFALVPPEWRGAVVTQAERLAAGRPPAPPAPAV</sequence>
<evidence type="ECO:0000256" key="2">
    <source>
        <dbReference type="ARBA" id="ARBA00022857"/>
    </source>
</evidence>
<dbReference type="OrthoDB" id="3691025at2"/>
<keyword evidence="3" id="KW-0560">Oxidoreductase</keyword>
<dbReference type="Pfam" id="PF00106">
    <property type="entry name" value="adh_short"/>
    <property type="match status" value="1"/>
</dbReference>
<dbReference type="Proteomes" id="UP000198582">
    <property type="component" value="Unassembled WGS sequence"/>
</dbReference>
<protein>
    <submittedName>
        <fullName evidence="5">Short chain dehydrogenase</fullName>
    </submittedName>
</protein>
<comment type="similarity">
    <text evidence="1">Belongs to the short-chain dehydrogenases/reductases (SDR) family.</text>
</comment>
<dbReference type="AlphaFoldDB" id="A0A1H8YLI9"/>
<keyword evidence="2" id="KW-0521">NADP</keyword>
<dbReference type="InterPro" id="IPR057326">
    <property type="entry name" value="KR_dom"/>
</dbReference>
<keyword evidence="6" id="KW-1185">Reference proteome</keyword>
<dbReference type="PANTHER" id="PTHR43391">
    <property type="entry name" value="RETINOL DEHYDROGENASE-RELATED"/>
    <property type="match status" value="1"/>
</dbReference>
<organism evidence="5 6">
    <name type="scientific">Amycolatopsis saalfeldensis</name>
    <dbReference type="NCBI Taxonomy" id="394193"/>
    <lineage>
        <taxon>Bacteria</taxon>
        <taxon>Bacillati</taxon>
        <taxon>Actinomycetota</taxon>
        <taxon>Actinomycetes</taxon>
        <taxon>Pseudonocardiales</taxon>
        <taxon>Pseudonocardiaceae</taxon>
        <taxon>Amycolatopsis</taxon>
    </lineage>
</organism>
<feature type="domain" description="Ketoreductase" evidence="4">
    <location>
        <begin position="46"/>
        <end position="224"/>
    </location>
</feature>
<dbReference type="EMBL" id="FOEF01000024">
    <property type="protein sequence ID" value="SEP53074.1"/>
    <property type="molecule type" value="Genomic_DNA"/>
</dbReference>
<dbReference type="STRING" id="394193.SAMN04489732_12445"/>
<dbReference type="GO" id="GO:0016491">
    <property type="term" value="F:oxidoreductase activity"/>
    <property type="evidence" value="ECO:0007669"/>
    <property type="project" value="UniProtKB-KW"/>
</dbReference>
<dbReference type="InterPro" id="IPR036291">
    <property type="entry name" value="NAD(P)-bd_dom_sf"/>
</dbReference>
<proteinExistence type="inferred from homology"/>
<evidence type="ECO:0000259" key="4">
    <source>
        <dbReference type="SMART" id="SM00822"/>
    </source>
</evidence>
<dbReference type="Gene3D" id="3.40.50.720">
    <property type="entry name" value="NAD(P)-binding Rossmann-like Domain"/>
    <property type="match status" value="1"/>
</dbReference>
<reference evidence="5 6" key="1">
    <citation type="submission" date="2016-10" db="EMBL/GenBank/DDBJ databases">
        <authorList>
            <person name="de Groot N.N."/>
        </authorList>
    </citation>
    <scope>NUCLEOTIDE SEQUENCE [LARGE SCALE GENOMIC DNA]</scope>
    <source>
        <strain evidence="5 6">DSM 44993</strain>
    </source>
</reference>
<evidence type="ECO:0000313" key="5">
    <source>
        <dbReference type="EMBL" id="SEP53074.1"/>
    </source>
</evidence>
<dbReference type="SUPFAM" id="SSF51735">
    <property type="entry name" value="NAD(P)-binding Rossmann-fold domains"/>
    <property type="match status" value="1"/>
</dbReference>
<accession>A0A1H8YLI9</accession>
<dbReference type="PANTHER" id="PTHR43391:SF14">
    <property type="entry name" value="DEHYDROGENASE_REDUCTASE SDR FAMILY PROTEIN 7-LIKE"/>
    <property type="match status" value="1"/>
</dbReference>